<accession>A0A086TG62</accession>
<feature type="transmembrane region" description="Helical" evidence="2">
    <location>
        <begin position="82"/>
        <end position="103"/>
    </location>
</feature>
<dbReference type="STRING" id="857340.A0A086TG62"/>
<evidence type="ECO:0000259" key="3">
    <source>
        <dbReference type="Pfam" id="PF13191"/>
    </source>
</evidence>
<reference evidence="6" key="1">
    <citation type="journal article" date="2014" name="Genome Announc.">
        <title>Genome sequence and annotation of Acremonium chrysogenum, producer of the beta-lactam antibiotic cephalosporin C.</title>
        <authorList>
            <person name="Terfehr D."/>
            <person name="Dahlmann T.A."/>
            <person name="Specht T."/>
            <person name="Zadra I."/>
            <person name="Kuernsteiner H."/>
            <person name="Kueck U."/>
        </authorList>
    </citation>
    <scope>NUCLEOTIDE SEQUENCE [LARGE SCALE GENOMIC DNA]</scope>
    <source>
        <strain evidence="6">ATCC 11550 / CBS 779.69 / DSM 880 / IAM 14645 / JCM 23072 / IMI 49137</strain>
    </source>
</reference>
<dbReference type="Pfam" id="PF13191">
    <property type="entry name" value="AAA_16"/>
    <property type="match status" value="1"/>
</dbReference>
<dbReference type="HOGENOM" id="CLU_021105_1_2_1"/>
<evidence type="ECO:0000259" key="4">
    <source>
        <dbReference type="Pfam" id="PF24913"/>
    </source>
</evidence>
<dbReference type="InterPro" id="IPR056808">
    <property type="entry name" value="HTH_AAA"/>
</dbReference>
<dbReference type="Pfam" id="PF24913">
    <property type="entry name" value="WHD_AAA_fung"/>
    <property type="match status" value="1"/>
</dbReference>
<keyword evidence="2" id="KW-1133">Transmembrane helix</keyword>
<feature type="compositionally biased region" description="Basic and acidic residues" evidence="1">
    <location>
        <begin position="50"/>
        <end position="66"/>
    </location>
</feature>
<keyword evidence="6" id="KW-1185">Reference proteome</keyword>
<evidence type="ECO:0000256" key="2">
    <source>
        <dbReference type="SAM" id="Phobius"/>
    </source>
</evidence>
<feature type="domain" description="Orc1-like AAA ATPase" evidence="3">
    <location>
        <begin position="154"/>
        <end position="299"/>
    </location>
</feature>
<dbReference type="InterPro" id="IPR041664">
    <property type="entry name" value="AAA_16"/>
</dbReference>
<dbReference type="AlphaFoldDB" id="A0A086TG62"/>
<keyword evidence="2" id="KW-0472">Membrane</keyword>
<name>A0A086TG62_HAPC1</name>
<protein>
    <submittedName>
        <fullName evidence="5">Uncharacterized protein</fullName>
    </submittedName>
</protein>
<gene>
    <name evidence="5" type="ORF">ACRE_009210</name>
</gene>
<dbReference type="InterPro" id="IPR027417">
    <property type="entry name" value="P-loop_NTPase"/>
</dbReference>
<dbReference type="OrthoDB" id="511599at2759"/>
<comment type="caution">
    <text evidence="5">The sequence shown here is derived from an EMBL/GenBank/DDBJ whole genome shotgun (WGS) entry which is preliminary data.</text>
</comment>
<proteinExistence type="predicted"/>
<keyword evidence="2" id="KW-0812">Transmembrane</keyword>
<dbReference type="PANTHER" id="PTHR36168">
    <property type="entry name" value="CHROMOSOME 1, WHOLE GENOME SHOTGUN SEQUENCE"/>
    <property type="match status" value="1"/>
</dbReference>
<feature type="region of interest" description="Disordered" evidence="1">
    <location>
        <begin position="44"/>
        <end position="72"/>
    </location>
</feature>
<dbReference type="EMBL" id="JPKY01000004">
    <property type="protein sequence ID" value="KFH48344.1"/>
    <property type="molecule type" value="Genomic_DNA"/>
</dbReference>
<sequence>MITRIGTRMARQIARSRTCTRISLQGAHYAISPRPCRRPVQCAFSTQGARRNEQRTFRENPERDNGSRSGEPTLVAKMGESAATTFASILILGLGFALAGYIYHKSYKMLVVKKMTRAFLPGDPVLEMAATAKGVPHASGGNEDHWVIRPEQAKVDDIIAGRQTGHYFLIIGEKGSGKSSMLIEAMRKIDGDGVSMFEAHPDMEIFRLRLGKALDYEFHEDYIGGYFSERGPRESTALLDVERALNKLEKVAMKMRTTRRKPLILIVNQMHLLRNVEEGRDLIELLQQRAEQWAAANLVTMVFNSDDYWVYERFKQLATRMEVLPVTDLPKKDAMCALAKYRARYFGENVPNQKLEEIYKRVGGRVSFLNRVAKSQDMLATCEKIKEIEKRWFLNQCWILGMEMDDDVMDQQKWASASMVLAKALVDKEKEMETYDEEVGHILPSYPFHIAQEIMTRCDFIRDLDSLNLITITSQAEVRASSVPMHRAFQEIAAIEGFEEQLEGTLQRISDIESLGRTRELVAKDLVLGGQYEIEQGRRAVTVKLKQNEDDK</sequence>
<evidence type="ECO:0000313" key="6">
    <source>
        <dbReference type="Proteomes" id="UP000029964"/>
    </source>
</evidence>
<dbReference type="SUPFAM" id="SSF52540">
    <property type="entry name" value="P-loop containing nucleoside triphosphate hydrolases"/>
    <property type="match status" value="1"/>
</dbReference>
<evidence type="ECO:0000256" key="1">
    <source>
        <dbReference type="SAM" id="MobiDB-lite"/>
    </source>
</evidence>
<dbReference type="Proteomes" id="UP000029964">
    <property type="component" value="Unassembled WGS sequence"/>
</dbReference>
<feature type="domain" description="AAA protein C-terminal winged helix" evidence="4">
    <location>
        <begin position="395"/>
        <end position="513"/>
    </location>
</feature>
<evidence type="ECO:0000313" key="5">
    <source>
        <dbReference type="EMBL" id="KFH48344.1"/>
    </source>
</evidence>
<dbReference type="PANTHER" id="PTHR36168:SF1">
    <property type="entry name" value="ORC1-LIKE AAA ATPASE DOMAIN-CONTAINING PROTEIN"/>
    <property type="match status" value="1"/>
</dbReference>
<organism evidence="5 6">
    <name type="scientific">Hapsidospora chrysogenum (strain ATCC 11550 / CBS 779.69 / DSM 880 / IAM 14645 / JCM 23072 / IMI 49137)</name>
    <name type="common">Acremonium chrysogenum</name>
    <dbReference type="NCBI Taxonomy" id="857340"/>
    <lineage>
        <taxon>Eukaryota</taxon>
        <taxon>Fungi</taxon>
        <taxon>Dikarya</taxon>
        <taxon>Ascomycota</taxon>
        <taxon>Pezizomycotina</taxon>
        <taxon>Sordariomycetes</taxon>
        <taxon>Hypocreomycetidae</taxon>
        <taxon>Hypocreales</taxon>
        <taxon>Bionectriaceae</taxon>
        <taxon>Hapsidospora</taxon>
    </lineage>
</organism>